<keyword evidence="3" id="KW-1185">Reference proteome</keyword>
<evidence type="ECO:0000313" key="3">
    <source>
        <dbReference type="Proteomes" id="UP000282837"/>
    </source>
</evidence>
<keyword evidence="1" id="KW-1133">Transmembrane helix</keyword>
<evidence type="ECO:0000256" key="1">
    <source>
        <dbReference type="SAM" id="Phobius"/>
    </source>
</evidence>
<dbReference type="AlphaFoldDB" id="A0A3S2UT88"/>
<sequence>MFRILGTLMSGLFIGLVARWLYPGFVPMGVGMTILLGMGGSLFAEMVANRGVYGPPRPAGCLASVVGALALIFIGRHLGW</sequence>
<gene>
    <name evidence="2" type="ORF">EOE18_12670</name>
</gene>
<feature type="transmembrane region" description="Helical" evidence="1">
    <location>
        <begin position="60"/>
        <end position="79"/>
    </location>
</feature>
<protein>
    <submittedName>
        <fullName evidence="2">GlsB/YeaQ/YmgE family stress response membrane protein</fullName>
    </submittedName>
</protein>
<keyword evidence="1" id="KW-0472">Membrane</keyword>
<dbReference type="EMBL" id="SACO01000009">
    <property type="protein sequence ID" value="RVU04330.1"/>
    <property type="molecule type" value="Genomic_DNA"/>
</dbReference>
<dbReference type="Proteomes" id="UP000282837">
    <property type="component" value="Unassembled WGS sequence"/>
</dbReference>
<dbReference type="OrthoDB" id="9342801at2"/>
<feature type="transmembrane region" description="Helical" evidence="1">
    <location>
        <begin position="29"/>
        <end position="48"/>
    </location>
</feature>
<dbReference type="RefSeq" id="WP_127710052.1">
    <property type="nucleotide sequence ID" value="NZ_SACO01000009.1"/>
</dbReference>
<name>A0A3S2UT88_9SPHN</name>
<keyword evidence="1" id="KW-0812">Transmembrane</keyword>
<accession>A0A3S2UT88</accession>
<reference evidence="2 3" key="1">
    <citation type="submission" date="2019-01" db="EMBL/GenBank/DDBJ databases">
        <authorList>
            <person name="Chen W.-M."/>
        </authorList>
    </citation>
    <scope>NUCLEOTIDE SEQUENCE [LARGE SCALE GENOMIC DNA]</scope>
    <source>
        <strain evidence="2 3">FSY-9</strain>
    </source>
</reference>
<organism evidence="2 3">
    <name type="scientific">Novosphingobium umbonatum</name>
    <dbReference type="NCBI Taxonomy" id="1908524"/>
    <lineage>
        <taxon>Bacteria</taxon>
        <taxon>Pseudomonadati</taxon>
        <taxon>Pseudomonadota</taxon>
        <taxon>Alphaproteobacteria</taxon>
        <taxon>Sphingomonadales</taxon>
        <taxon>Sphingomonadaceae</taxon>
        <taxon>Novosphingobium</taxon>
    </lineage>
</organism>
<comment type="caution">
    <text evidence="2">The sequence shown here is derived from an EMBL/GenBank/DDBJ whole genome shotgun (WGS) entry which is preliminary data.</text>
</comment>
<evidence type="ECO:0000313" key="2">
    <source>
        <dbReference type="EMBL" id="RVU04330.1"/>
    </source>
</evidence>
<proteinExistence type="predicted"/>